<dbReference type="Proteomes" id="UP000652761">
    <property type="component" value="Unassembled WGS sequence"/>
</dbReference>
<evidence type="ECO:0000313" key="1">
    <source>
        <dbReference type="EMBL" id="MQL99177.1"/>
    </source>
</evidence>
<organism evidence="1 2">
    <name type="scientific">Colocasia esculenta</name>
    <name type="common">Wild taro</name>
    <name type="synonym">Arum esculentum</name>
    <dbReference type="NCBI Taxonomy" id="4460"/>
    <lineage>
        <taxon>Eukaryota</taxon>
        <taxon>Viridiplantae</taxon>
        <taxon>Streptophyta</taxon>
        <taxon>Embryophyta</taxon>
        <taxon>Tracheophyta</taxon>
        <taxon>Spermatophyta</taxon>
        <taxon>Magnoliopsida</taxon>
        <taxon>Liliopsida</taxon>
        <taxon>Araceae</taxon>
        <taxon>Aroideae</taxon>
        <taxon>Colocasieae</taxon>
        <taxon>Colocasia</taxon>
    </lineage>
</organism>
<accession>A0A843VXU0</accession>
<protein>
    <submittedName>
        <fullName evidence="1">Uncharacterized protein</fullName>
    </submittedName>
</protein>
<dbReference type="EMBL" id="NMUH01002309">
    <property type="protein sequence ID" value="MQL99177.1"/>
    <property type="molecule type" value="Genomic_DNA"/>
</dbReference>
<comment type="caution">
    <text evidence="1">The sequence shown here is derived from an EMBL/GenBank/DDBJ whole genome shotgun (WGS) entry which is preliminary data.</text>
</comment>
<name>A0A843VXU0_COLES</name>
<gene>
    <name evidence="1" type="ORF">Taro_031896</name>
</gene>
<evidence type="ECO:0000313" key="2">
    <source>
        <dbReference type="Proteomes" id="UP000652761"/>
    </source>
</evidence>
<sequence length="69" mass="7569">MAVRREGPSWVRFFVKASHAPLPRVCMLVWFVGGPRLKIPLVCLRASVAMARRVATSEEASARSGTTLS</sequence>
<keyword evidence="2" id="KW-1185">Reference proteome</keyword>
<proteinExistence type="predicted"/>
<dbReference type="AlphaFoldDB" id="A0A843VXU0"/>
<reference evidence="1" key="1">
    <citation type="submission" date="2017-07" db="EMBL/GenBank/DDBJ databases">
        <title>Taro Niue Genome Assembly and Annotation.</title>
        <authorList>
            <person name="Atibalentja N."/>
            <person name="Keating K."/>
            <person name="Fields C.J."/>
        </authorList>
    </citation>
    <scope>NUCLEOTIDE SEQUENCE</scope>
    <source>
        <strain evidence="1">Niue_2</strain>
        <tissue evidence="1">Leaf</tissue>
    </source>
</reference>